<keyword evidence="1" id="KW-0862">Zinc</keyword>
<dbReference type="Pfam" id="PF06074">
    <property type="entry name" value="Portal_Mu"/>
    <property type="match status" value="1"/>
</dbReference>
<keyword evidence="1" id="KW-0479">Metal-binding</keyword>
<dbReference type="EMBL" id="MT700412">
    <property type="protein sequence ID" value="QNI20356.1"/>
    <property type="molecule type" value="Genomic_DNA"/>
</dbReference>
<dbReference type="PROSITE" id="PS50157">
    <property type="entry name" value="ZINC_FINGER_C2H2_2"/>
    <property type="match status" value="1"/>
</dbReference>
<evidence type="ECO:0000259" key="3">
    <source>
        <dbReference type="PROSITE" id="PS50157"/>
    </source>
</evidence>
<evidence type="ECO:0000313" key="4">
    <source>
        <dbReference type="EMBL" id="QNI20356.1"/>
    </source>
</evidence>
<organism evidence="4 5">
    <name type="scientific">Bacillus phage 1_ICo-2020</name>
    <dbReference type="NCBI Taxonomy" id="2759272"/>
    <lineage>
        <taxon>Viruses</taxon>
        <taxon>Duplodnaviria</taxon>
        <taxon>Heunggongvirae</taxon>
        <taxon>Uroviricota</taxon>
        <taxon>Caudoviricetes</taxon>
        <taxon>Ehrlichviridae</taxon>
        <taxon>Suttonboningtonvirus</taxon>
        <taxon>Suttonboningtonvirus sv1ICo2020</taxon>
    </lineage>
</organism>
<sequence length="460" mass="51568">MGLFDVFASKKIKQERKTQEAELHKLANEIGLYKDTTHERKEQTDLNPEEFSLDVYEKMLTDGQVRAAVELIKLSATSKGFTVTGDDEETRKSAEFILENFESIQGNLEDYIKEIITAIVYGYSCTEKVFEYDKGAIKLKKLKTLNPHSVAVKTDKFGDILYVEQRIGSKTIKIPRDKILWYAYDKQFGNQYGQSSLRPVYKHWITKDRLYRFANIAYERYGTPLLVGTTTDANDVGKMNRILSKINSMTSLSISGGDKVEAIQMTNADFIGYIEHHDRKIMESMLVPPMLLGLSRGQSGSYALSGNQFDVFMIRLESIQRNVKALIEEEIIRPLVDLNFPNTKRYPSFQFKPLADKDTEKLAKVFTAMITAGVVAPSEDWIREELGMPAISAEAQKELEENRAQSQKPTGAGNLHGEEPTQGKPDGGDGYTCSRCGGSFANAKGLSNHVRSGCNGSLGK</sequence>
<evidence type="ECO:0000256" key="2">
    <source>
        <dbReference type="SAM" id="MobiDB-lite"/>
    </source>
</evidence>
<evidence type="ECO:0000313" key="5">
    <source>
        <dbReference type="Proteomes" id="UP000515915"/>
    </source>
</evidence>
<proteinExistence type="predicted"/>
<accession>A0A7G8AKB1</accession>
<dbReference type="InterPro" id="IPR009279">
    <property type="entry name" value="Portal_Mu"/>
</dbReference>
<protein>
    <submittedName>
        <fullName evidence="4">Portal protein</fullName>
    </submittedName>
</protein>
<dbReference type="InterPro" id="IPR013087">
    <property type="entry name" value="Znf_C2H2_type"/>
</dbReference>
<dbReference type="Proteomes" id="UP000515915">
    <property type="component" value="Segment"/>
</dbReference>
<evidence type="ECO:0000256" key="1">
    <source>
        <dbReference type="PROSITE-ProRule" id="PRU00042"/>
    </source>
</evidence>
<feature type="region of interest" description="Disordered" evidence="2">
    <location>
        <begin position="398"/>
        <end position="432"/>
    </location>
</feature>
<name>A0A7G8AKB1_9CAUD</name>
<reference evidence="4 5" key="1">
    <citation type="submission" date="2020-06" db="EMBL/GenBank/DDBJ databases">
        <authorList>
            <person name="Connerton I.F."/>
        </authorList>
    </citation>
    <scope>NUCLEOTIDE SEQUENCE [LARGE SCALE GENOMIC DNA]</scope>
</reference>
<feature type="domain" description="C2H2-type" evidence="3">
    <location>
        <begin position="431"/>
        <end position="451"/>
    </location>
</feature>
<dbReference type="GO" id="GO:0008270">
    <property type="term" value="F:zinc ion binding"/>
    <property type="evidence" value="ECO:0007669"/>
    <property type="project" value="UniProtKB-KW"/>
</dbReference>
<keyword evidence="5" id="KW-1185">Reference proteome</keyword>
<keyword evidence="1" id="KW-0863">Zinc-finger</keyword>